<dbReference type="Pfam" id="PF07650">
    <property type="entry name" value="KH_2"/>
    <property type="match status" value="1"/>
</dbReference>
<comment type="caution">
    <text evidence="11">The sequence shown here is derived from an EMBL/GenBank/DDBJ whole genome shotgun (WGS) entry which is preliminary data.</text>
</comment>
<evidence type="ECO:0000313" key="11">
    <source>
        <dbReference type="EMBL" id="OGL79224.1"/>
    </source>
</evidence>
<evidence type="ECO:0000256" key="9">
    <source>
        <dbReference type="SAM" id="MobiDB-lite"/>
    </source>
</evidence>
<proteinExistence type="inferred from homology"/>
<dbReference type="PROSITE" id="PS50823">
    <property type="entry name" value="KH_TYPE_2"/>
    <property type="match status" value="1"/>
</dbReference>
<reference evidence="11 12" key="1">
    <citation type="journal article" date="2016" name="Nat. Commun.">
        <title>Thousands of microbial genomes shed light on interconnected biogeochemical processes in an aquifer system.</title>
        <authorList>
            <person name="Anantharaman K."/>
            <person name="Brown C.T."/>
            <person name="Hug L.A."/>
            <person name="Sharon I."/>
            <person name="Castelle C.J."/>
            <person name="Probst A.J."/>
            <person name="Thomas B.C."/>
            <person name="Singh A."/>
            <person name="Wilkins M.J."/>
            <person name="Karaoz U."/>
            <person name="Brodie E.L."/>
            <person name="Williams K.H."/>
            <person name="Hubbard S.S."/>
            <person name="Banfield J.F."/>
        </authorList>
    </citation>
    <scope>NUCLEOTIDE SEQUENCE [LARGE SCALE GENOMIC DNA]</scope>
</reference>
<keyword evidence="5 8" id="KW-0687">Ribonucleoprotein</keyword>
<dbReference type="GO" id="GO:0003729">
    <property type="term" value="F:mRNA binding"/>
    <property type="evidence" value="ECO:0007669"/>
    <property type="project" value="UniProtKB-UniRule"/>
</dbReference>
<evidence type="ECO:0000256" key="7">
    <source>
        <dbReference type="ARBA" id="ARBA00035257"/>
    </source>
</evidence>
<evidence type="ECO:0000256" key="4">
    <source>
        <dbReference type="ARBA" id="ARBA00022980"/>
    </source>
</evidence>
<comment type="similarity">
    <text evidence="1 8">Belongs to the universal ribosomal protein uS3 family.</text>
</comment>
<dbReference type="GO" id="GO:0019843">
    <property type="term" value="F:rRNA binding"/>
    <property type="evidence" value="ECO:0007669"/>
    <property type="project" value="UniProtKB-UniRule"/>
</dbReference>
<dbReference type="NCBIfam" id="TIGR01009">
    <property type="entry name" value="rpsC_bact"/>
    <property type="match status" value="1"/>
</dbReference>
<evidence type="ECO:0000313" key="12">
    <source>
        <dbReference type="Proteomes" id="UP000176603"/>
    </source>
</evidence>
<evidence type="ECO:0000259" key="10">
    <source>
        <dbReference type="PROSITE" id="PS50823"/>
    </source>
</evidence>
<evidence type="ECO:0000256" key="2">
    <source>
        <dbReference type="ARBA" id="ARBA00022730"/>
    </source>
</evidence>
<dbReference type="InterPro" id="IPR036419">
    <property type="entry name" value="Ribosomal_S3_C_sf"/>
</dbReference>
<keyword evidence="3 8" id="KW-0694">RNA-binding</keyword>
<dbReference type="InterPro" id="IPR004044">
    <property type="entry name" value="KH_dom_type_2"/>
</dbReference>
<dbReference type="Gene3D" id="3.30.300.20">
    <property type="match status" value="1"/>
</dbReference>
<feature type="region of interest" description="Disordered" evidence="9">
    <location>
        <begin position="221"/>
        <end position="265"/>
    </location>
</feature>
<dbReference type="InterPro" id="IPR001351">
    <property type="entry name" value="Ribosomal_uS3_C"/>
</dbReference>
<accession>A0A1F7UN90</accession>
<gene>
    <name evidence="8" type="primary">rpsC</name>
    <name evidence="11" type="ORF">A3E39_00380</name>
</gene>
<dbReference type="SUPFAM" id="SSF54814">
    <property type="entry name" value="Prokaryotic type KH domain (KH-domain type II)"/>
    <property type="match status" value="1"/>
</dbReference>
<dbReference type="Pfam" id="PF00189">
    <property type="entry name" value="Ribosomal_S3_C"/>
    <property type="match status" value="1"/>
</dbReference>
<protein>
    <recommendedName>
        <fullName evidence="7 8">Small ribosomal subunit protein uS3</fullName>
    </recommendedName>
</protein>
<dbReference type="GO" id="GO:0022627">
    <property type="term" value="C:cytosolic small ribosomal subunit"/>
    <property type="evidence" value="ECO:0007669"/>
    <property type="project" value="TreeGrafter"/>
</dbReference>
<evidence type="ECO:0000256" key="5">
    <source>
        <dbReference type="ARBA" id="ARBA00023274"/>
    </source>
</evidence>
<dbReference type="PANTHER" id="PTHR11760:SF19">
    <property type="entry name" value="SMALL RIBOSOMAL SUBUNIT PROTEIN US3C"/>
    <property type="match status" value="1"/>
</dbReference>
<dbReference type="PANTHER" id="PTHR11760">
    <property type="entry name" value="30S/40S RIBOSOMAL PROTEIN S3"/>
    <property type="match status" value="1"/>
</dbReference>
<keyword evidence="4 8" id="KW-0689">Ribosomal protein</keyword>
<evidence type="ECO:0000256" key="1">
    <source>
        <dbReference type="ARBA" id="ARBA00010761"/>
    </source>
</evidence>
<name>A0A1F7UN90_9BACT</name>
<dbReference type="InterPro" id="IPR015946">
    <property type="entry name" value="KH_dom-like_a/b"/>
</dbReference>
<dbReference type="EMBL" id="MGEH01000015">
    <property type="protein sequence ID" value="OGL79224.1"/>
    <property type="molecule type" value="Genomic_DNA"/>
</dbReference>
<dbReference type="CDD" id="cd02412">
    <property type="entry name" value="KH-II_30S_S3"/>
    <property type="match status" value="1"/>
</dbReference>
<feature type="domain" description="KH type-2" evidence="10">
    <location>
        <begin position="39"/>
        <end position="111"/>
    </location>
</feature>
<dbReference type="InterPro" id="IPR005704">
    <property type="entry name" value="Ribosomal_uS3_bac-typ"/>
</dbReference>
<dbReference type="Proteomes" id="UP000176603">
    <property type="component" value="Unassembled WGS sequence"/>
</dbReference>
<dbReference type="STRING" id="1802399.A3E39_00380"/>
<feature type="compositionally biased region" description="Basic and acidic residues" evidence="9">
    <location>
        <begin position="228"/>
        <end position="242"/>
    </location>
</feature>
<dbReference type="SUPFAM" id="SSF54821">
    <property type="entry name" value="Ribosomal protein S3 C-terminal domain"/>
    <property type="match status" value="1"/>
</dbReference>
<organism evidence="11 12">
    <name type="scientific">Candidatus Uhrbacteria bacterium RIFCSPHIGHO2_12_FULL_60_25</name>
    <dbReference type="NCBI Taxonomy" id="1802399"/>
    <lineage>
        <taxon>Bacteria</taxon>
        <taxon>Candidatus Uhriibacteriota</taxon>
    </lineage>
</organism>
<dbReference type="HAMAP" id="MF_01309_B">
    <property type="entry name" value="Ribosomal_uS3_B"/>
    <property type="match status" value="1"/>
</dbReference>
<evidence type="ECO:0000256" key="8">
    <source>
        <dbReference type="HAMAP-Rule" id="MF_01309"/>
    </source>
</evidence>
<evidence type="ECO:0000256" key="3">
    <source>
        <dbReference type="ARBA" id="ARBA00022884"/>
    </source>
</evidence>
<dbReference type="GO" id="GO:0003735">
    <property type="term" value="F:structural constituent of ribosome"/>
    <property type="evidence" value="ECO:0007669"/>
    <property type="project" value="InterPro"/>
</dbReference>
<comment type="subunit">
    <text evidence="8">Part of the 30S ribosomal subunit. Forms a tight complex with proteins S10 and S14.</text>
</comment>
<dbReference type="FunFam" id="3.30.300.20:FF:000001">
    <property type="entry name" value="30S ribosomal protein S3"/>
    <property type="match status" value="1"/>
</dbReference>
<keyword evidence="2 8" id="KW-0699">rRNA-binding</keyword>
<evidence type="ECO:0000256" key="6">
    <source>
        <dbReference type="ARBA" id="ARBA00024998"/>
    </source>
</evidence>
<dbReference type="InterPro" id="IPR009019">
    <property type="entry name" value="KH_sf_prok-type"/>
</dbReference>
<sequence>MGHKVHPYAFRIGTTNTWPSRWFARDEAYRKLLRQDLSIREFIMKSLKEGQVSKVTIERSRGVVAVTIHSGKPGFVIGRSAAGIEELRKKILKEFYRGKKVTLRLDVVEVPKANLDARIVSQQVIAELERRMPFRRVLKMSIERVKKSGALGVKIAVAGRLNGAEIARREWLGWGKIPLTSLRADIDYAQDFAKTMAGTIGVKVWIYRGDVFEQDKLSIYQPTTPVRGPRDRRAGGSDRRGGGYEQRPYRSASPSPSPAEAPAKA</sequence>
<dbReference type="InterPro" id="IPR057258">
    <property type="entry name" value="Ribosomal_uS3"/>
</dbReference>
<comment type="function">
    <text evidence="6 8">Binds the lower part of the 30S subunit head. Binds mRNA in the 70S ribosome, positioning it for translation.</text>
</comment>
<dbReference type="AlphaFoldDB" id="A0A1F7UN90"/>
<dbReference type="GO" id="GO:0006412">
    <property type="term" value="P:translation"/>
    <property type="evidence" value="ECO:0007669"/>
    <property type="project" value="UniProtKB-UniRule"/>
</dbReference>
<dbReference type="Gene3D" id="3.30.1140.32">
    <property type="entry name" value="Ribosomal protein S3, C-terminal domain"/>
    <property type="match status" value="1"/>
</dbReference>
<feature type="compositionally biased region" description="Low complexity" evidence="9">
    <location>
        <begin position="251"/>
        <end position="265"/>
    </location>
</feature>